<evidence type="ECO:0000259" key="2">
    <source>
        <dbReference type="PROSITE" id="PS50943"/>
    </source>
</evidence>
<evidence type="ECO:0000313" key="3">
    <source>
        <dbReference type="EMBL" id="CDL01444.1"/>
    </source>
</evidence>
<dbReference type="InterPro" id="IPR013430">
    <property type="entry name" value="Toxin_antidote_HigA"/>
</dbReference>
<dbReference type="eggNOG" id="COG3093">
    <property type="taxonomic scope" value="Bacteria"/>
</dbReference>
<gene>
    <name evidence="3" type="ordered locus">MGMSRv2__4229</name>
</gene>
<protein>
    <submittedName>
        <fullName evidence="3">Plasmid maintenance system antidote protein,transcriptional regulator</fullName>
    </submittedName>
</protein>
<feature type="domain" description="HTH cro/C1-type" evidence="2">
    <location>
        <begin position="28"/>
        <end position="75"/>
    </location>
</feature>
<dbReference type="InterPro" id="IPR001387">
    <property type="entry name" value="Cro/C1-type_HTH"/>
</dbReference>
<dbReference type="STRING" id="1430440.MGMSRv2__4229"/>
<dbReference type="AlphaFoldDB" id="V6F7J6"/>
<dbReference type="NCBIfam" id="TIGR02607">
    <property type="entry name" value="antidote_HigA"/>
    <property type="match status" value="1"/>
</dbReference>
<name>V6F7J6_MAGGM</name>
<proteinExistence type="predicted"/>
<dbReference type="Pfam" id="PF01381">
    <property type="entry name" value="HTH_3"/>
    <property type="match status" value="1"/>
</dbReference>
<dbReference type="SMART" id="SM00530">
    <property type="entry name" value="HTH_XRE"/>
    <property type="match status" value="1"/>
</dbReference>
<dbReference type="PANTHER" id="PTHR36924">
    <property type="entry name" value="ANTITOXIN HIGA-1"/>
    <property type="match status" value="1"/>
</dbReference>
<dbReference type="Proteomes" id="UP000018922">
    <property type="component" value="Chromosome I"/>
</dbReference>
<dbReference type="KEGG" id="mgy:MGMSRv2__4229"/>
<dbReference type="Gene3D" id="1.10.260.40">
    <property type="entry name" value="lambda repressor-like DNA-binding domains"/>
    <property type="match status" value="1"/>
</dbReference>
<dbReference type="EMBL" id="HG794546">
    <property type="protein sequence ID" value="CDL01444.1"/>
    <property type="molecule type" value="Genomic_DNA"/>
</dbReference>
<dbReference type="GO" id="GO:0003677">
    <property type="term" value="F:DNA binding"/>
    <property type="evidence" value="ECO:0007669"/>
    <property type="project" value="UniProtKB-KW"/>
</dbReference>
<dbReference type="PROSITE" id="PS50943">
    <property type="entry name" value="HTH_CROC1"/>
    <property type="match status" value="1"/>
</dbReference>
<dbReference type="SUPFAM" id="SSF47413">
    <property type="entry name" value="lambda repressor-like DNA-binding domains"/>
    <property type="match status" value="1"/>
</dbReference>
<accession>V6F7J6</accession>
<dbReference type="InterPro" id="IPR010982">
    <property type="entry name" value="Lambda_DNA-bd_dom_sf"/>
</dbReference>
<dbReference type="PANTHER" id="PTHR36924:SF1">
    <property type="entry name" value="ANTITOXIN HIGA-1"/>
    <property type="match status" value="1"/>
</dbReference>
<reference evidence="3 4" key="1">
    <citation type="journal article" date="2014" name="Genome Announc.">
        <title>Complete genome sequence of Magnetospirillum gryphiswaldense MSR-1.</title>
        <authorList>
            <person name="Wang X."/>
            <person name="Wang Q."/>
            <person name="Zhang W."/>
            <person name="Wang Y."/>
            <person name="Li L."/>
            <person name="Wen T."/>
            <person name="Zhang T."/>
            <person name="Zhang Y."/>
            <person name="Xu J."/>
            <person name="Hu J."/>
            <person name="Li S."/>
            <person name="Liu L."/>
            <person name="Liu J."/>
            <person name="Jiang W."/>
            <person name="Tian J."/>
            <person name="Li Y."/>
            <person name="Schuler D."/>
            <person name="Wang L."/>
            <person name="Li J."/>
        </authorList>
    </citation>
    <scope>NUCLEOTIDE SEQUENCE [LARGE SCALE GENOMIC DNA]</scope>
    <source>
        <strain evidence="4">DSM 6361 / JCM 21280 / NBRC 15271 / MSR-1</strain>
    </source>
</reference>
<evidence type="ECO:0000313" key="4">
    <source>
        <dbReference type="Proteomes" id="UP000018922"/>
    </source>
</evidence>
<keyword evidence="1" id="KW-0238">DNA-binding</keyword>
<keyword evidence="4" id="KW-1185">Reference proteome</keyword>
<dbReference type="HOGENOM" id="CLU_140230_2_0_5"/>
<dbReference type="CDD" id="cd00093">
    <property type="entry name" value="HTH_XRE"/>
    <property type="match status" value="1"/>
</dbReference>
<sequence>MTDQIPLVRNRRPREPGYLLATYYLEPRGISVTRFAQAAGLTRKHVSNIIHGHASVTPETAVRFALVLGTEPHYWLNLQNAVDLFDARQRVQSNPTLEVGAFALPAAE</sequence>
<organism evidence="3 4">
    <name type="scientific">Magnetospirillum gryphiswaldense (strain DSM 6361 / JCM 21280 / NBRC 15271 / MSR-1)</name>
    <dbReference type="NCBI Taxonomy" id="431944"/>
    <lineage>
        <taxon>Bacteria</taxon>
        <taxon>Pseudomonadati</taxon>
        <taxon>Pseudomonadota</taxon>
        <taxon>Alphaproteobacteria</taxon>
        <taxon>Rhodospirillales</taxon>
        <taxon>Rhodospirillaceae</taxon>
        <taxon>Magnetospirillum</taxon>
    </lineage>
</organism>
<evidence type="ECO:0000256" key="1">
    <source>
        <dbReference type="ARBA" id="ARBA00023125"/>
    </source>
</evidence>